<accession>A0A0K1RA83</accession>
<dbReference type="PANTHER" id="PTHR48106:SF13">
    <property type="entry name" value="QUINONE OXIDOREDUCTASE-RELATED"/>
    <property type="match status" value="1"/>
</dbReference>
<dbReference type="PANTHER" id="PTHR48106">
    <property type="entry name" value="QUINONE OXIDOREDUCTASE PIG3-RELATED"/>
    <property type="match status" value="1"/>
</dbReference>
<evidence type="ECO:0000313" key="5">
    <source>
        <dbReference type="Proteomes" id="UP000060016"/>
    </source>
</evidence>
<dbReference type="GO" id="GO:0070402">
    <property type="term" value="F:NADPH binding"/>
    <property type="evidence" value="ECO:0007669"/>
    <property type="project" value="TreeGrafter"/>
</dbReference>
<keyword evidence="5" id="KW-1185">Reference proteome</keyword>
<gene>
    <name evidence="4" type="ORF">AK829_03195</name>
</gene>
<protein>
    <submittedName>
        <fullName evidence="4">NADPH--quinone reductase</fullName>
    </submittedName>
</protein>
<name>A0A0K1RA83_9CORY</name>
<dbReference type="SUPFAM" id="SSF51735">
    <property type="entry name" value="NAD(P)-binding Rossmann-fold domains"/>
    <property type="match status" value="1"/>
</dbReference>
<feature type="domain" description="Enoyl reductase (ER)" evidence="3">
    <location>
        <begin position="10"/>
        <end position="317"/>
    </location>
</feature>
<dbReference type="GO" id="GO:0003960">
    <property type="term" value="F:quinone reductase (NADPH) activity"/>
    <property type="evidence" value="ECO:0007669"/>
    <property type="project" value="InterPro"/>
</dbReference>
<dbReference type="Pfam" id="PF08240">
    <property type="entry name" value="ADH_N"/>
    <property type="match status" value="1"/>
</dbReference>
<dbReference type="InterPro" id="IPR020843">
    <property type="entry name" value="ER"/>
</dbReference>
<dbReference type="InterPro" id="IPR011032">
    <property type="entry name" value="GroES-like_sf"/>
</dbReference>
<dbReference type="Pfam" id="PF00107">
    <property type="entry name" value="ADH_zinc_N"/>
    <property type="match status" value="1"/>
</dbReference>
<dbReference type="InterPro" id="IPR013154">
    <property type="entry name" value="ADH-like_N"/>
</dbReference>
<dbReference type="GO" id="GO:0035925">
    <property type="term" value="F:mRNA 3'-UTR AU-rich region binding"/>
    <property type="evidence" value="ECO:0007669"/>
    <property type="project" value="TreeGrafter"/>
</dbReference>
<proteinExistence type="predicted"/>
<dbReference type="PATRIC" id="fig|156976.3.peg.630"/>
<evidence type="ECO:0000259" key="3">
    <source>
        <dbReference type="SMART" id="SM00829"/>
    </source>
</evidence>
<dbReference type="InterPro" id="IPR013149">
    <property type="entry name" value="ADH-like_C"/>
</dbReference>
<dbReference type="Proteomes" id="UP000060016">
    <property type="component" value="Chromosome"/>
</dbReference>
<dbReference type="AlphaFoldDB" id="A0A0K1RA83"/>
<dbReference type="KEGG" id="crie:AK829_03195"/>
<evidence type="ECO:0000313" key="4">
    <source>
        <dbReference type="EMBL" id="AKV58337.1"/>
    </source>
</evidence>
<dbReference type="InterPro" id="IPR047618">
    <property type="entry name" value="QOR-like"/>
</dbReference>
<organism evidence="4 5">
    <name type="scientific">Corynebacterium riegelii</name>
    <dbReference type="NCBI Taxonomy" id="156976"/>
    <lineage>
        <taxon>Bacteria</taxon>
        <taxon>Bacillati</taxon>
        <taxon>Actinomycetota</taxon>
        <taxon>Actinomycetes</taxon>
        <taxon>Mycobacteriales</taxon>
        <taxon>Corynebacteriaceae</taxon>
        <taxon>Corynebacterium</taxon>
    </lineage>
</organism>
<dbReference type="Gene3D" id="3.90.180.10">
    <property type="entry name" value="Medium-chain alcohol dehydrogenases, catalytic domain"/>
    <property type="match status" value="1"/>
</dbReference>
<dbReference type="InterPro" id="IPR036291">
    <property type="entry name" value="NAD(P)-bd_dom_sf"/>
</dbReference>
<dbReference type="SMART" id="SM00829">
    <property type="entry name" value="PKS_ER"/>
    <property type="match status" value="1"/>
</dbReference>
<dbReference type="STRING" id="156976.AK829_03195"/>
<dbReference type="CDD" id="cd05286">
    <property type="entry name" value="QOR2"/>
    <property type="match status" value="1"/>
</dbReference>
<reference evidence="4 5" key="1">
    <citation type="submission" date="2015-08" db="EMBL/GenBank/DDBJ databases">
        <authorList>
            <person name="Babu N.S."/>
            <person name="Beckwith C.J."/>
            <person name="Beseler K.G."/>
            <person name="Brison A."/>
            <person name="Carone J.V."/>
            <person name="Caskin T.P."/>
            <person name="Diamond M."/>
            <person name="Durham M.E."/>
            <person name="Foxe J.M."/>
            <person name="Go M."/>
            <person name="Henderson B.A."/>
            <person name="Jones I.B."/>
            <person name="McGettigan J.A."/>
            <person name="Micheletti S.J."/>
            <person name="Nasrallah M.E."/>
            <person name="Ortiz D."/>
            <person name="Piller C.R."/>
            <person name="Privatt S.R."/>
            <person name="Schneider S.L."/>
            <person name="Sharp S."/>
            <person name="Smith T.C."/>
            <person name="Stanton J.D."/>
            <person name="Ullery H.E."/>
            <person name="Wilson R.J."/>
            <person name="Serrano M.G."/>
            <person name="Buck G."/>
            <person name="Lee V."/>
            <person name="Wang Y."/>
            <person name="Carvalho R."/>
            <person name="Voegtly L."/>
            <person name="Shi R."/>
            <person name="Duckworth R."/>
            <person name="Johnson A."/>
            <person name="Loviza R."/>
            <person name="Walstead R."/>
            <person name="Shah Z."/>
            <person name="Kiflezghi M."/>
            <person name="Wade K."/>
            <person name="Ball S.L."/>
            <person name="Bradley K.W."/>
            <person name="Asai D.J."/>
            <person name="Bowman C.A."/>
            <person name="Russell D.A."/>
            <person name="Pope W.H."/>
            <person name="Jacobs-Sera D."/>
            <person name="Hendrix R.W."/>
            <person name="Hatfull G.F."/>
        </authorList>
    </citation>
    <scope>NUCLEOTIDE SEQUENCE [LARGE SCALE GENOMIC DNA]</scope>
    <source>
        <strain evidence="4 5">PUDD_83A45</strain>
    </source>
</reference>
<keyword evidence="2" id="KW-0560">Oxidoreductase</keyword>
<dbReference type="SUPFAM" id="SSF50129">
    <property type="entry name" value="GroES-like"/>
    <property type="match status" value="1"/>
</dbReference>
<keyword evidence="1" id="KW-0521">NADP</keyword>
<sequence length="321" mass="34153">MKAILVSRHGGPEVLEYTDVEAPTPSKSQLLIDVTYAGINYIDTYFRSGTYPQEVPYIPGSEGCGRVVHDPLGEIAEGTLVAWNRGPGSYAEQVVVDRGRVVAVPEGVSEPVAASMLLQGMTSHYLVESVYPVTDETSLVVTAGAGGVGLMLTQMAAAKGARVFSVVSSAEKEALAAEAGATQVFRYGDDLAAQIKEANGGEGVDVVFDGVGADTFDFALEVCRPRGMVASFGSASGDVPPFSIQQLNRAGSLFLTRPKLDDYTATDDEFRMRAQAVARAVEEGTLSIRIHPPYPLPEARKAHEDLQARKTTGSVVLEVQR</sequence>
<dbReference type="GO" id="GO:0005829">
    <property type="term" value="C:cytosol"/>
    <property type="evidence" value="ECO:0007669"/>
    <property type="project" value="TreeGrafter"/>
</dbReference>
<dbReference type="Gene3D" id="3.40.50.720">
    <property type="entry name" value="NAD(P)-binding Rossmann-like Domain"/>
    <property type="match status" value="1"/>
</dbReference>
<dbReference type="EMBL" id="CP012342">
    <property type="protein sequence ID" value="AKV58337.1"/>
    <property type="molecule type" value="Genomic_DNA"/>
</dbReference>
<evidence type="ECO:0000256" key="1">
    <source>
        <dbReference type="ARBA" id="ARBA00022857"/>
    </source>
</evidence>
<evidence type="ECO:0000256" key="2">
    <source>
        <dbReference type="ARBA" id="ARBA00023002"/>
    </source>
</evidence>
<dbReference type="RefSeq" id="WP_052204198.1">
    <property type="nucleotide sequence ID" value="NZ_BAAAGW010000006.1"/>
</dbReference>